<dbReference type="InterPro" id="IPR057264">
    <property type="entry name" value="Ribosomal_uL24_C"/>
</dbReference>
<evidence type="ECO:0000313" key="8">
    <source>
        <dbReference type="EMBL" id="QQY85395.1"/>
    </source>
</evidence>
<name>A0A7U1AR54_9FLOR</name>
<geneLocation type="plastid" evidence="8"/>
<keyword evidence="8" id="KW-0934">Plastid</keyword>
<dbReference type="HAMAP" id="MF_01326_B">
    <property type="entry name" value="Ribosomal_uL24_B"/>
    <property type="match status" value="1"/>
</dbReference>
<dbReference type="InterPro" id="IPR014722">
    <property type="entry name" value="Rib_uL2_dom2"/>
</dbReference>
<feature type="domain" description="KOW" evidence="7">
    <location>
        <begin position="7"/>
        <end position="34"/>
    </location>
</feature>
<dbReference type="SUPFAM" id="SSF50104">
    <property type="entry name" value="Translation proteins SH3-like domain"/>
    <property type="match status" value="1"/>
</dbReference>
<dbReference type="RefSeq" id="YP_010155989.1">
    <property type="nucleotide sequence ID" value="NC_057222.1"/>
</dbReference>
<evidence type="ECO:0000259" key="7">
    <source>
        <dbReference type="SMART" id="SM00739"/>
    </source>
</evidence>
<dbReference type="InterPro" id="IPR008991">
    <property type="entry name" value="Translation_prot_SH3-like_sf"/>
</dbReference>
<accession>A0A7U1AR54</accession>
<dbReference type="GO" id="GO:0006412">
    <property type="term" value="P:translation"/>
    <property type="evidence" value="ECO:0007669"/>
    <property type="project" value="InterPro"/>
</dbReference>
<dbReference type="AlphaFoldDB" id="A0A7U1AR54"/>
<comment type="similarity">
    <text evidence="2">Belongs to the universal ribosomal protein uL24 family.</text>
</comment>
<keyword evidence="4" id="KW-0687">Ribonucleoprotein</keyword>
<dbReference type="Pfam" id="PF17136">
    <property type="entry name" value="ribosomal_L24"/>
    <property type="match status" value="1"/>
</dbReference>
<evidence type="ECO:0000256" key="4">
    <source>
        <dbReference type="ARBA" id="ARBA00023274"/>
    </source>
</evidence>
<dbReference type="InterPro" id="IPR005824">
    <property type="entry name" value="KOW"/>
</dbReference>
<dbReference type="GO" id="GO:0003735">
    <property type="term" value="F:structural constituent of ribosome"/>
    <property type="evidence" value="ECO:0007669"/>
    <property type="project" value="InterPro"/>
</dbReference>
<sequence>MKKIKRQFTIGEKIKVISGKHKGKIGKVKKILSKQNSLIVENINFKTKHIKPKQNDEKGQIIKIEASIHSSNTMKYKVKDK</sequence>
<reference evidence="8" key="1">
    <citation type="submission" date="2020-11" db="EMBL/GenBank/DDBJ databases">
        <title>Complete plastid genome of Cumathamnion serrulatum (Ceramiales, Florideophyceae, Rhodophyta).</title>
        <authorList>
            <person name="Kim H."/>
            <person name="Yoon H.S."/>
        </authorList>
    </citation>
    <scope>NUCLEOTIDE SEQUENCE</scope>
</reference>
<evidence type="ECO:0000256" key="3">
    <source>
        <dbReference type="ARBA" id="ARBA00022980"/>
    </source>
</evidence>
<evidence type="ECO:0000256" key="2">
    <source>
        <dbReference type="ARBA" id="ARBA00010618"/>
    </source>
</evidence>
<dbReference type="GO" id="GO:0005840">
    <property type="term" value="C:ribosome"/>
    <property type="evidence" value="ECO:0007669"/>
    <property type="project" value="UniProtKB-KW"/>
</dbReference>
<organism evidence="8">
    <name type="scientific">Cumathamnion serrulatum</name>
    <dbReference type="NCBI Taxonomy" id="1206573"/>
    <lineage>
        <taxon>Eukaryota</taxon>
        <taxon>Rhodophyta</taxon>
        <taxon>Florideophyceae</taxon>
        <taxon>Rhodymeniophycidae</taxon>
        <taxon>Ceramiales</taxon>
        <taxon>Delesseriaceae</taxon>
        <taxon>Cumathamnion</taxon>
    </lineage>
</organism>
<dbReference type="EMBL" id="MW292565">
    <property type="protein sequence ID" value="QQY85395.1"/>
    <property type="molecule type" value="Genomic_DNA"/>
</dbReference>
<dbReference type="InterPro" id="IPR003256">
    <property type="entry name" value="Ribosomal_uL24"/>
</dbReference>
<gene>
    <name evidence="8" type="primary">rpl24</name>
</gene>
<evidence type="ECO:0000256" key="6">
    <source>
        <dbReference type="ARBA" id="ARBA00035361"/>
    </source>
</evidence>
<protein>
    <recommendedName>
        <fullName evidence="5">Large ribosomal subunit protein uL24c</fullName>
    </recommendedName>
    <alternativeName>
        <fullName evidence="6">50S ribosomal protein L24, chloroplastic</fullName>
    </alternativeName>
</protein>
<dbReference type="Gene3D" id="2.30.30.30">
    <property type="match status" value="1"/>
</dbReference>
<dbReference type="GeneID" id="67159568"/>
<evidence type="ECO:0000256" key="1">
    <source>
        <dbReference type="ARBA" id="ARBA00004072"/>
    </source>
</evidence>
<dbReference type="PANTHER" id="PTHR12903">
    <property type="entry name" value="MITOCHONDRIAL RIBOSOMAL PROTEIN L24"/>
    <property type="match status" value="1"/>
</dbReference>
<dbReference type="CDD" id="cd06089">
    <property type="entry name" value="KOW_RPL26"/>
    <property type="match status" value="1"/>
</dbReference>
<dbReference type="GO" id="GO:0003723">
    <property type="term" value="F:RNA binding"/>
    <property type="evidence" value="ECO:0007669"/>
    <property type="project" value="InterPro"/>
</dbReference>
<dbReference type="Pfam" id="PF00467">
    <property type="entry name" value="KOW"/>
    <property type="match status" value="1"/>
</dbReference>
<dbReference type="GO" id="GO:1990904">
    <property type="term" value="C:ribonucleoprotein complex"/>
    <property type="evidence" value="ECO:0007669"/>
    <property type="project" value="UniProtKB-KW"/>
</dbReference>
<keyword evidence="3 8" id="KW-0689">Ribosomal protein</keyword>
<comment type="function">
    <text evidence="1">One of two assembly initiator proteins, it binds directly to the 5'-end of the 23S rRNA, where it nucleates assembly of the 50S subunit.</text>
</comment>
<dbReference type="InterPro" id="IPR041988">
    <property type="entry name" value="Ribosomal_uL24_KOW"/>
</dbReference>
<dbReference type="NCBIfam" id="TIGR01079">
    <property type="entry name" value="rplX_bact"/>
    <property type="match status" value="1"/>
</dbReference>
<dbReference type="SMART" id="SM00739">
    <property type="entry name" value="KOW"/>
    <property type="match status" value="1"/>
</dbReference>
<proteinExistence type="inferred from homology"/>
<evidence type="ECO:0000256" key="5">
    <source>
        <dbReference type="ARBA" id="ARBA00035282"/>
    </source>
</evidence>